<reference evidence="9" key="1">
    <citation type="submission" date="2016-08" db="EMBL/GenBank/DDBJ databases">
        <title>Complete genome of Cloacibacillus porcorum.</title>
        <authorList>
            <person name="Looft T."/>
            <person name="Bayles D.O."/>
            <person name="Alt D.P."/>
        </authorList>
    </citation>
    <scope>NUCLEOTIDE SEQUENCE [LARGE SCALE GENOMIC DNA]</scope>
    <source>
        <strain evidence="9">CL-84</strain>
    </source>
</reference>
<dbReference type="InterPro" id="IPR004681">
    <property type="entry name" value="TRAP_DctM"/>
</dbReference>
<evidence type="ECO:0000256" key="6">
    <source>
        <dbReference type="ARBA" id="ARBA00023136"/>
    </source>
</evidence>
<dbReference type="PANTHER" id="PTHR33362:SF2">
    <property type="entry name" value="TRAP TRANSPORTER LARGE PERMEASE PROTEIN"/>
    <property type="match status" value="1"/>
</dbReference>
<feature type="transmembrane region" description="Helical" evidence="7">
    <location>
        <begin position="397"/>
        <end position="422"/>
    </location>
</feature>
<dbReference type="AlphaFoldDB" id="A0A1B2I143"/>
<keyword evidence="2" id="KW-1003">Cell membrane</keyword>
<dbReference type="STRING" id="1197717.BED41_00360"/>
<feature type="transmembrane region" description="Helical" evidence="7">
    <location>
        <begin position="94"/>
        <end position="123"/>
    </location>
</feature>
<keyword evidence="5 7" id="KW-1133">Transmembrane helix</keyword>
<dbReference type="PANTHER" id="PTHR33362">
    <property type="entry name" value="SIALIC ACID TRAP TRANSPORTER PERMEASE PROTEIN SIAT-RELATED"/>
    <property type="match status" value="1"/>
</dbReference>
<dbReference type="Pfam" id="PF06808">
    <property type="entry name" value="DctM"/>
    <property type="match status" value="1"/>
</dbReference>
<feature type="transmembrane region" description="Helical" evidence="7">
    <location>
        <begin position="272"/>
        <end position="295"/>
    </location>
</feature>
<evidence type="ECO:0000256" key="7">
    <source>
        <dbReference type="SAM" id="Phobius"/>
    </source>
</evidence>
<evidence type="ECO:0000313" key="9">
    <source>
        <dbReference type="EMBL" id="ANZ43695.1"/>
    </source>
</evidence>
<dbReference type="GO" id="GO:0005886">
    <property type="term" value="C:plasma membrane"/>
    <property type="evidence" value="ECO:0007669"/>
    <property type="project" value="UniProtKB-SubCell"/>
</dbReference>
<dbReference type="PIRSF" id="PIRSF006066">
    <property type="entry name" value="HI0050"/>
    <property type="match status" value="1"/>
</dbReference>
<dbReference type="OrthoDB" id="9785600at2"/>
<dbReference type="RefSeq" id="WP_066741642.1">
    <property type="nucleotide sequence ID" value="NZ_CP016757.1"/>
</dbReference>
<evidence type="ECO:0000256" key="5">
    <source>
        <dbReference type="ARBA" id="ARBA00022989"/>
    </source>
</evidence>
<dbReference type="EMBL" id="CP016757">
    <property type="protein sequence ID" value="ANZ43695.1"/>
    <property type="molecule type" value="Genomic_DNA"/>
</dbReference>
<comment type="subcellular location">
    <subcellularLocation>
        <location evidence="1">Cell inner membrane</location>
        <topology evidence="1">Multi-pass membrane protein</topology>
    </subcellularLocation>
</comment>
<feature type="transmembrane region" description="Helical" evidence="7">
    <location>
        <begin position="170"/>
        <end position="192"/>
    </location>
</feature>
<keyword evidence="4 7" id="KW-0812">Transmembrane</keyword>
<keyword evidence="3" id="KW-0997">Cell inner membrane</keyword>
<dbReference type="NCBIfam" id="TIGR00786">
    <property type="entry name" value="dctM"/>
    <property type="match status" value="1"/>
</dbReference>
<keyword evidence="10" id="KW-1185">Reference proteome</keyword>
<feature type="transmembrane region" description="Helical" evidence="7">
    <location>
        <begin position="135"/>
        <end position="158"/>
    </location>
</feature>
<dbReference type="GeneID" id="83056301"/>
<feature type="transmembrane region" description="Helical" evidence="7">
    <location>
        <begin position="315"/>
        <end position="348"/>
    </location>
</feature>
<dbReference type="InterPro" id="IPR010656">
    <property type="entry name" value="DctM"/>
</dbReference>
<evidence type="ECO:0000256" key="3">
    <source>
        <dbReference type="ARBA" id="ARBA00022519"/>
    </source>
</evidence>
<dbReference type="Proteomes" id="UP000093044">
    <property type="component" value="Chromosome"/>
</dbReference>
<feature type="domain" description="TRAP C4-dicarboxylate transport system permease DctM subunit" evidence="8">
    <location>
        <begin position="7"/>
        <end position="417"/>
    </location>
</feature>
<evidence type="ECO:0000256" key="2">
    <source>
        <dbReference type="ARBA" id="ARBA00022475"/>
    </source>
</evidence>
<name>A0A1B2I143_9BACT</name>
<gene>
    <name evidence="9" type="ORF">BED41_00360</name>
</gene>
<keyword evidence="6 7" id="KW-0472">Membrane</keyword>
<sequence length="424" mass="45078">MDIAILFGLLFVLLALSVPIGISLGIATAVTILTCSHLPLVLIAQNAFTGMDSFPMLAIPFFMLAGSLMTYGGISRRIVDMAECFVGFITGGLAMVTIVACMFFGAISGSAAATVSAIGSFMVPMMVEKKYKPDFAAAVISSSGTIGCIIPPSIPFVVYGVLTGTSVSDLFIAGVIPGVTIGLALMAVAYVISKKEGYPRMSGLPTFKHVVKTFAGSIWALFVPIIILGGIYGGIFTPTESAVVATVYALFVGKFIYKELNYEVTMTAFKDAVLVIGATLFMVGLATSFASYLAMERIPIRIGGFILGYAHSKFLVLLFMNIIFLIIGCFVDNISSTIILTPIFLPIVKQLGMDPIQFGMMISIALAIGFSTPPYGCNLFISATISKQSVGAIAKRLVPFILAMIVCLQLFTYIPWFSLALLGR</sequence>
<evidence type="ECO:0000259" key="8">
    <source>
        <dbReference type="Pfam" id="PF06808"/>
    </source>
</evidence>
<evidence type="ECO:0000313" key="10">
    <source>
        <dbReference type="Proteomes" id="UP000093044"/>
    </source>
</evidence>
<feature type="transmembrane region" description="Helical" evidence="7">
    <location>
        <begin position="360"/>
        <end position="385"/>
    </location>
</feature>
<accession>A0A1B2I143</accession>
<proteinExistence type="predicted"/>
<dbReference type="GO" id="GO:0022857">
    <property type="term" value="F:transmembrane transporter activity"/>
    <property type="evidence" value="ECO:0007669"/>
    <property type="project" value="TreeGrafter"/>
</dbReference>
<evidence type="ECO:0000256" key="1">
    <source>
        <dbReference type="ARBA" id="ARBA00004429"/>
    </source>
</evidence>
<feature type="transmembrane region" description="Helical" evidence="7">
    <location>
        <begin position="213"/>
        <end position="235"/>
    </location>
</feature>
<feature type="transmembrane region" description="Helical" evidence="7">
    <location>
        <begin position="56"/>
        <end position="74"/>
    </location>
</feature>
<organism evidence="9 10">
    <name type="scientific">Cloacibacillus porcorum</name>
    <dbReference type="NCBI Taxonomy" id="1197717"/>
    <lineage>
        <taxon>Bacteria</taxon>
        <taxon>Thermotogati</taxon>
        <taxon>Synergistota</taxon>
        <taxon>Synergistia</taxon>
        <taxon>Synergistales</taxon>
        <taxon>Synergistaceae</taxon>
        <taxon>Cloacibacillus</taxon>
    </lineage>
</organism>
<protein>
    <submittedName>
        <fullName evidence="9">C4-dicarboxylate ABC transporter permease</fullName>
    </submittedName>
</protein>
<evidence type="ECO:0000256" key="4">
    <source>
        <dbReference type="ARBA" id="ARBA00022692"/>
    </source>
</evidence>
<dbReference type="KEGG" id="cpor:BED41_00360"/>